<dbReference type="Proteomes" id="UP000663877">
    <property type="component" value="Unassembled WGS sequence"/>
</dbReference>
<sequence>MKVKSDDPNEGGCEIDDPVQVKFFHNTKFCLRVQEYLQKLLSVQIAIVPQQLMKERRYTENVENGYRIHILDTKENKTEIEKVLSDAIKNLFETVQSQTFTNDKVKEWLQNRPNTLNNLACLQTIMDEKIHHLFTVCQEDPKYSLKIYYFSEDLSSVPNIKELIKIVPDKIVQEIILFPYQSVHSRRVKHESEELITGATAKGDISVSVTNDNSNLKMMQIKIIIFGYYKTVNQLKKDLSLMIARYDVTTFKFSSLDTYQVEFLLRNCRDELREIEEKYEQFGLVLRLRSNEFLAPAHLEKEIQSSITQLLSDSNTRTFKSSSLPKGVAEIAEKHLKSIFQHNYCHIMIELRSKSQYYTIPKASSSNTEVMPVDDFLFSPNVFRKINVANGSIEIRIGDIALQKVDTIVIPMTTNGLKEGVIERAGTFNYERTYTNATGPTFTETNGGKLSCKRILFSNWTPQTLINDENELRKSIQLFVSKSVEYTLKEGNARSMAFVVSSLCANEIVLVEELINTAKQQLESKKSQLKISFILLPEQKTLYRQFFSFVGKSQDGYAQLDCPTSIIKITLHATTDEYLTRCQNKINRYLERCITSMKLANANGIFQHWDQHMINKFYKYCHNQFVLPNLDQTGEELELVGFEKYVHETKEKWHVLSHLAIEKLLRTSTTNRSRSARVHTYNLMLSYCQQDTKKCQHLIKRFIEEGLTVWAEPIVDEQPRDASSQMNKSECIILCISENYYESQSCEKEARHALQTGKPTFLVKVRNDPLFGWQREIFEGKLLFSFFGSDYYLNLQYDHLLLKILQSIKSNNSSLKQPVEQLRSKYDRRVQILMQIGHIENEEMVKLIQQLQNVIDAPDQEKTESDEQTQETNTDHRDTKKNKGEYEWIERWLRKPTNITKQNLPPFAFSGDINDAIFPMPEYIVQQLGIEDQSLLFTQPSTAKFRNIFECDIIKRSVVRSSPRDLLNEFPVDDEYTYGMCTQQTEYSNCMSHVFTDWHSSTDGDTQNKTRLPCLPVEVSNHSKNKAHKCRDSNRTDNSANMKEEDVKYIAKKYQPTTRAELDVYFKQFAQRMQENIIQFENFCATAAVHPTDRKKRRTIQ</sequence>
<dbReference type="Gene3D" id="3.40.220.10">
    <property type="entry name" value="Leucine Aminopeptidase, subunit E, domain 1"/>
    <property type="match status" value="1"/>
</dbReference>
<feature type="region of interest" description="Disordered" evidence="1">
    <location>
        <begin position="859"/>
        <end position="881"/>
    </location>
</feature>
<proteinExistence type="predicted"/>
<evidence type="ECO:0000313" key="3">
    <source>
        <dbReference type="EMBL" id="CAF1044364.1"/>
    </source>
</evidence>
<dbReference type="EMBL" id="CAJNOI010000092">
    <property type="protein sequence ID" value="CAF1044364.1"/>
    <property type="molecule type" value="Genomic_DNA"/>
</dbReference>
<dbReference type="Gene3D" id="3.40.50.10140">
    <property type="entry name" value="Toll/interleukin-1 receptor homology (TIR) domain"/>
    <property type="match status" value="1"/>
</dbReference>
<dbReference type="OrthoDB" id="10007243at2759"/>
<dbReference type="InterPro" id="IPR035897">
    <property type="entry name" value="Toll_tir_struct_dom_sf"/>
</dbReference>
<evidence type="ECO:0000313" key="4">
    <source>
        <dbReference type="EMBL" id="CAF1179269.1"/>
    </source>
</evidence>
<dbReference type="Proteomes" id="UP000663832">
    <property type="component" value="Unassembled WGS sequence"/>
</dbReference>
<keyword evidence="5" id="KW-1185">Reference proteome</keyword>
<dbReference type="SUPFAM" id="SSF52200">
    <property type="entry name" value="Toll/Interleukin receptor TIR domain"/>
    <property type="match status" value="1"/>
</dbReference>
<evidence type="ECO:0000313" key="5">
    <source>
        <dbReference type="Proteomes" id="UP000663832"/>
    </source>
</evidence>
<evidence type="ECO:0000259" key="2">
    <source>
        <dbReference type="Pfam" id="PF13676"/>
    </source>
</evidence>
<accession>A0A814URP2</accession>
<organism evidence="4 5">
    <name type="scientific">Adineta steineri</name>
    <dbReference type="NCBI Taxonomy" id="433720"/>
    <lineage>
        <taxon>Eukaryota</taxon>
        <taxon>Metazoa</taxon>
        <taxon>Spiralia</taxon>
        <taxon>Gnathifera</taxon>
        <taxon>Rotifera</taxon>
        <taxon>Eurotatoria</taxon>
        <taxon>Bdelloidea</taxon>
        <taxon>Adinetida</taxon>
        <taxon>Adinetidae</taxon>
        <taxon>Adineta</taxon>
    </lineage>
</organism>
<dbReference type="Pfam" id="PF13676">
    <property type="entry name" value="TIR_2"/>
    <property type="match status" value="1"/>
</dbReference>
<evidence type="ECO:0000256" key="1">
    <source>
        <dbReference type="SAM" id="MobiDB-lite"/>
    </source>
</evidence>
<gene>
    <name evidence="3" type="ORF">BJG266_LOCUS18252</name>
    <name evidence="4" type="ORF">QVE165_LOCUS24585</name>
</gene>
<feature type="domain" description="TIR" evidence="2">
    <location>
        <begin position="684"/>
        <end position="768"/>
    </location>
</feature>
<dbReference type="SUPFAM" id="SSF52949">
    <property type="entry name" value="Macro domain-like"/>
    <property type="match status" value="1"/>
</dbReference>
<dbReference type="EMBL" id="CAJNOM010000173">
    <property type="protein sequence ID" value="CAF1179269.1"/>
    <property type="molecule type" value="Genomic_DNA"/>
</dbReference>
<dbReference type="AlphaFoldDB" id="A0A814URP2"/>
<reference evidence="4" key="1">
    <citation type="submission" date="2021-02" db="EMBL/GenBank/DDBJ databases">
        <authorList>
            <person name="Nowell W R."/>
        </authorList>
    </citation>
    <scope>NUCLEOTIDE SEQUENCE</scope>
</reference>
<name>A0A814URP2_9BILA</name>
<dbReference type="InterPro" id="IPR000157">
    <property type="entry name" value="TIR_dom"/>
</dbReference>
<dbReference type="GO" id="GO:0007165">
    <property type="term" value="P:signal transduction"/>
    <property type="evidence" value="ECO:0007669"/>
    <property type="project" value="InterPro"/>
</dbReference>
<comment type="caution">
    <text evidence="4">The sequence shown here is derived from an EMBL/GenBank/DDBJ whole genome shotgun (WGS) entry which is preliminary data.</text>
</comment>
<dbReference type="InterPro" id="IPR043472">
    <property type="entry name" value="Macro_dom-like"/>
</dbReference>
<protein>
    <recommendedName>
        <fullName evidence="2">TIR domain-containing protein</fullName>
    </recommendedName>
</protein>